<evidence type="ECO:0000313" key="7">
    <source>
        <dbReference type="EMBL" id="PQJ94883.1"/>
    </source>
</evidence>
<proteinExistence type="predicted"/>
<dbReference type="PRINTS" id="PR00313">
    <property type="entry name" value="CABNDNGRPT"/>
</dbReference>
<dbReference type="EMBL" id="PPGH01000038">
    <property type="protein sequence ID" value="PQJ94883.1"/>
    <property type="molecule type" value="Genomic_DNA"/>
</dbReference>
<feature type="domain" description="Peptidase M10 serralysin C-terminal" evidence="6">
    <location>
        <begin position="57"/>
        <end position="119"/>
    </location>
</feature>
<evidence type="ECO:0000256" key="3">
    <source>
        <dbReference type="ARBA" id="ARBA00022525"/>
    </source>
</evidence>
<dbReference type="InterPro" id="IPR013858">
    <property type="entry name" value="Peptidase_M10B_C"/>
</dbReference>
<organism evidence="7 8">
    <name type="scientific">Chromatium okenii</name>
    <dbReference type="NCBI Taxonomy" id="61644"/>
    <lineage>
        <taxon>Bacteria</taxon>
        <taxon>Pseudomonadati</taxon>
        <taxon>Pseudomonadota</taxon>
        <taxon>Gammaproteobacteria</taxon>
        <taxon>Chromatiales</taxon>
        <taxon>Chromatiaceae</taxon>
        <taxon>Chromatium</taxon>
    </lineage>
</organism>
<evidence type="ECO:0000256" key="4">
    <source>
        <dbReference type="ARBA" id="ARBA00022737"/>
    </source>
</evidence>
<comment type="cofactor">
    <cofactor evidence="1">
        <name>Ca(2+)</name>
        <dbReference type="ChEBI" id="CHEBI:29108"/>
    </cofactor>
</comment>
<protein>
    <recommendedName>
        <fullName evidence="6">Peptidase M10 serralysin C-terminal domain-containing protein</fullName>
    </recommendedName>
</protein>
<evidence type="ECO:0000256" key="1">
    <source>
        <dbReference type="ARBA" id="ARBA00001913"/>
    </source>
</evidence>
<dbReference type="OrthoDB" id="5827838at2"/>
<dbReference type="SUPFAM" id="SSF51120">
    <property type="entry name" value="beta-Roll"/>
    <property type="match status" value="1"/>
</dbReference>
<dbReference type="GO" id="GO:0005509">
    <property type="term" value="F:calcium ion binding"/>
    <property type="evidence" value="ECO:0007669"/>
    <property type="project" value="InterPro"/>
</dbReference>
<dbReference type="PROSITE" id="PS00330">
    <property type="entry name" value="HEMOLYSIN_CALCIUM"/>
    <property type="match status" value="1"/>
</dbReference>
<keyword evidence="3" id="KW-0964">Secreted</keyword>
<dbReference type="InterPro" id="IPR011049">
    <property type="entry name" value="Serralysin-like_metalloprot_C"/>
</dbReference>
<keyword evidence="8" id="KW-1185">Reference proteome</keyword>
<dbReference type="GO" id="GO:0005615">
    <property type="term" value="C:extracellular space"/>
    <property type="evidence" value="ECO:0007669"/>
    <property type="project" value="InterPro"/>
</dbReference>
<evidence type="ECO:0000259" key="6">
    <source>
        <dbReference type="Pfam" id="PF08548"/>
    </source>
</evidence>
<accession>A0A2S7XMS5</accession>
<dbReference type="Gene3D" id="2.150.10.10">
    <property type="entry name" value="Serralysin-like metalloprotease, C-terminal"/>
    <property type="match status" value="1"/>
</dbReference>
<evidence type="ECO:0000256" key="2">
    <source>
        <dbReference type="ARBA" id="ARBA00004613"/>
    </source>
</evidence>
<evidence type="ECO:0000256" key="5">
    <source>
        <dbReference type="ARBA" id="ARBA00022837"/>
    </source>
</evidence>
<gene>
    <name evidence="7" type="ORF">CXB77_17235</name>
</gene>
<name>A0A2S7XMS5_9GAMM</name>
<dbReference type="Proteomes" id="UP000239936">
    <property type="component" value="Unassembled WGS sequence"/>
</dbReference>
<comment type="subcellular location">
    <subcellularLocation>
        <location evidence="2">Secreted</location>
    </subcellularLocation>
</comment>
<keyword evidence="5" id="KW-0106">Calcium</keyword>
<dbReference type="AlphaFoldDB" id="A0A2S7XMS5"/>
<comment type="caution">
    <text evidence="7">The sequence shown here is derived from an EMBL/GenBank/DDBJ whole genome shotgun (WGS) entry which is preliminary data.</text>
</comment>
<reference evidence="7 8" key="1">
    <citation type="submission" date="2018-01" db="EMBL/GenBank/DDBJ databases">
        <title>The complete genome sequence of Chromatium okenii LaCa, a purple sulfur bacterium with a turbulent life.</title>
        <authorList>
            <person name="Luedin S.M."/>
            <person name="Liechti N."/>
            <person name="Storelli N."/>
            <person name="Danza F."/>
            <person name="Wittwer M."/>
            <person name="Pothier J.F."/>
            <person name="Tonolla M.A."/>
        </authorList>
    </citation>
    <scope>NUCLEOTIDE SEQUENCE [LARGE SCALE GENOMIC DNA]</scope>
    <source>
        <strain evidence="7 8">LaCa</strain>
    </source>
</reference>
<sequence>METASSSGIDLVYSKLSTYTLTTNVEKGTILGTAAATLTGNALNNVLTGNNGANSLLGNAGNDSLIGLASNDTLNGGLGQDILTGGAGNDIFQFNTALTASNVDKITDFNVTDDSIVLKTRSSPN</sequence>
<dbReference type="Pfam" id="PF08548">
    <property type="entry name" value="Peptidase_M10_C"/>
    <property type="match status" value="1"/>
</dbReference>
<dbReference type="InterPro" id="IPR050557">
    <property type="entry name" value="RTX_toxin/Mannuronan_C5-epim"/>
</dbReference>
<dbReference type="PANTHER" id="PTHR38340:SF1">
    <property type="entry name" value="S-LAYER PROTEIN"/>
    <property type="match status" value="1"/>
</dbReference>
<evidence type="ECO:0000313" key="8">
    <source>
        <dbReference type="Proteomes" id="UP000239936"/>
    </source>
</evidence>
<dbReference type="InterPro" id="IPR001343">
    <property type="entry name" value="Hemolysn_Ca-bd"/>
</dbReference>
<dbReference type="PANTHER" id="PTHR38340">
    <property type="entry name" value="S-LAYER PROTEIN"/>
    <property type="match status" value="1"/>
</dbReference>
<dbReference type="Pfam" id="PF00353">
    <property type="entry name" value="HemolysinCabind"/>
    <property type="match status" value="1"/>
</dbReference>
<dbReference type="InterPro" id="IPR018511">
    <property type="entry name" value="Hemolysin-typ_Ca-bd_CS"/>
</dbReference>
<keyword evidence="4" id="KW-0677">Repeat</keyword>